<dbReference type="RefSeq" id="WP_135286897.1">
    <property type="nucleotide sequence ID" value="NZ_SMLL01000008.1"/>
</dbReference>
<name>A0A4Z0BCB4_9BURK</name>
<sequence length="315" mass="34703">MPTAFIVLAHGEPTTFSHLARHLRGFPTFVHLDRSADPAPFERMVRQQGLHALQFVQPRRCLHWGGYSIVMAMMESLAQAIGEAPSDVGHFAFLSGQCFPLQPVQAFCDHLEVRPQLVWCRGFDMARHPRRASMGSDRVRHRYWFDGAVGHFSKVAPHAVGAAVRRALTGVTWPFTSISPLPMDVAGSQWTALPRALAVELVAHYGSGGFDYLRHALAPDEIAVPSYVYNSRWAAATPSGGLEPSQGATMAAYANFHWLKGGLRGTVSREDVDMALRSEKFFVRKVSETATPGLCDYITAQWRVHRPGGRGGRAG</sequence>
<organism evidence="1 2">
    <name type="scientific">Ramlibacter rhizophilus</name>
    <dbReference type="NCBI Taxonomy" id="1781167"/>
    <lineage>
        <taxon>Bacteria</taxon>
        <taxon>Pseudomonadati</taxon>
        <taxon>Pseudomonadota</taxon>
        <taxon>Betaproteobacteria</taxon>
        <taxon>Burkholderiales</taxon>
        <taxon>Comamonadaceae</taxon>
        <taxon>Ramlibacter</taxon>
    </lineage>
</organism>
<dbReference type="OrthoDB" id="7943907at2"/>
<protein>
    <recommendedName>
        <fullName evidence="3">Glycosyl transferase</fullName>
    </recommendedName>
</protein>
<evidence type="ECO:0000313" key="1">
    <source>
        <dbReference type="EMBL" id="TFY96886.1"/>
    </source>
</evidence>
<gene>
    <name evidence="1" type="ORF">EZ242_19630</name>
</gene>
<accession>A0A4Z0BCB4</accession>
<dbReference type="Proteomes" id="UP000297564">
    <property type="component" value="Unassembled WGS sequence"/>
</dbReference>
<comment type="caution">
    <text evidence="1">The sequence shown here is derived from an EMBL/GenBank/DDBJ whole genome shotgun (WGS) entry which is preliminary data.</text>
</comment>
<evidence type="ECO:0008006" key="3">
    <source>
        <dbReference type="Google" id="ProtNLM"/>
    </source>
</evidence>
<dbReference type="EMBL" id="SMLL01000008">
    <property type="protein sequence ID" value="TFY96886.1"/>
    <property type="molecule type" value="Genomic_DNA"/>
</dbReference>
<evidence type="ECO:0000313" key="2">
    <source>
        <dbReference type="Proteomes" id="UP000297564"/>
    </source>
</evidence>
<reference evidence="1 2" key="1">
    <citation type="submission" date="2019-03" db="EMBL/GenBank/DDBJ databases">
        <title>Ramlibacter rhizophilus CCTCC AB2015357, whole genome shotgun sequence.</title>
        <authorList>
            <person name="Zhang X."/>
            <person name="Feng G."/>
            <person name="Zhu H."/>
        </authorList>
    </citation>
    <scope>NUCLEOTIDE SEQUENCE [LARGE SCALE GENOMIC DNA]</scope>
    <source>
        <strain evidence="1 2">CCTCC AB2015357</strain>
    </source>
</reference>
<proteinExistence type="predicted"/>
<dbReference type="AlphaFoldDB" id="A0A4Z0BCB4"/>
<keyword evidence="2" id="KW-1185">Reference proteome</keyword>